<accession>A0A813E3C2</accession>
<evidence type="ECO:0000313" key="4">
    <source>
        <dbReference type="Proteomes" id="UP000654075"/>
    </source>
</evidence>
<feature type="region of interest" description="Disordered" evidence="2">
    <location>
        <begin position="533"/>
        <end position="605"/>
    </location>
</feature>
<feature type="compositionally biased region" description="Basic and acidic residues" evidence="2">
    <location>
        <begin position="533"/>
        <end position="580"/>
    </location>
</feature>
<proteinExistence type="predicted"/>
<dbReference type="Proteomes" id="UP000654075">
    <property type="component" value="Unassembled WGS sequence"/>
</dbReference>
<keyword evidence="1" id="KW-0175">Coiled coil</keyword>
<feature type="coiled-coil region" evidence="1">
    <location>
        <begin position="246"/>
        <end position="301"/>
    </location>
</feature>
<name>A0A813E3C2_POLGL</name>
<dbReference type="OMA" id="CDALEND"/>
<comment type="caution">
    <text evidence="3">The sequence shown here is derived from an EMBL/GenBank/DDBJ whole genome shotgun (WGS) entry which is preliminary data.</text>
</comment>
<reference evidence="3" key="1">
    <citation type="submission" date="2021-02" db="EMBL/GenBank/DDBJ databases">
        <authorList>
            <person name="Dougan E. K."/>
            <person name="Rhodes N."/>
            <person name="Thang M."/>
            <person name="Chan C."/>
        </authorList>
    </citation>
    <scope>NUCLEOTIDE SEQUENCE</scope>
</reference>
<protein>
    <submittedName>
        <fullName evidence="3">Uncharacterized protein</fullName>
    </submittedName>
</protein>
<dbReference type="EMBL" id="CAJNNV010005693">
    <property type="protein sequence ID" value="CAE8592455.1"/>
    <property type="molecule type" value="Genomic_DNA"/>
</dbReference>
<evidence type="ECO:0000313" key="3">
    <source>
        <dbReference type="EMBL" id="CAE8592455.1"/>
    </source>
</evidence>
<evidence type="ECO:0000256" key="2">
    <source>
        <dbReference type="SAM" id="MobiDB-lite"/>
    </source>
</evidence>
<feature type="region of interest" description="Disordered" evidence="2">
    <location>
        <begin position="393"/>
        <end position="449"/>
    </location>
</feature>
<feature type="compositionally biased region" description="Basic and acidic residues" evidence="2">
    <location>
        <begin position="421"/>
        <end position="436"/>
    </location>
</feature>
<evidence type="ECO:0000256" key="1">
    <source>
        <dbReference type="SAM" id="Coils"/>
    </source>
</evidence>
<keyword evidence="4" id="KW-1185">Reference proteome</keyword>
<feature type="region of interest" description="Disordered" evidence="2">
    <location>
        <begin position="687"/>
        <end position="726"/>
    </location>
</feature>
<gene>
    <name evidence="3" type="ORF">PGLA1383_LOCUS11109</name>
</gene>
<organism evidence="3 4">
    <name type="scientific">Polarella glacialis</name>
    <name type="common">Dinoflagellate</name>
    <dbReference type="NCBI Taxonomy" id="89957"/>
    <lineage>
        <taxon>Eukaryota</taxon>
        <taxon>Sar</taxon>
        <taxon>Alveolata</taxon>
        <taxon>Dinophyceae</taxon>
        <taxon>Suessiales</taxon>
        <taxon>Suessiaceae</taxon>
        <taxon>Polarella</taxon>
    </lineage>
</organism>
<sequence>RDGESLDGGLEAWFSASVDQVLSRSSVFVKAAAARRRAGEEEVVALETQLLSEREHHRSEGLSWSHRQSSFSSDMEDIQARLARDLSQLSPQLEALERSAAAALEAWEQESKGLGRRAEEFAGRQASCETEWKQLQLGSAKLEESLGKAELELWDQRQAEVSLRHEGREADDYLAAGLSCNEHLRRQLHEQHTAFDEANKADLASVRSALENRVCDVRAGQNQALAAASQRLQAGEDRQMDDEEAIQAQEERSAQAANEVELLQAELDSWHSKREAVQASRLELEDRLAEQRRQAALERLRLQVGSDQLLAARSSADSKLQRTTVSLDELRQESVEKEATQFAQLGSAESALRDAEEQLVDLKRKVREASEVRSRTQAEVLLTRQRSSESEAALRAALGGQRGAAQEERTALEAQLAEQRQSAEKARRELAQEREAGGMLQRSSTEERRTKLEVLEQSLARVDETLRADVRSSGEALALQQRRCDALENDLGRLRKLLADSESNVGWIREEVELEDQETARDIRRLSEEAKAAEGALEKAVREEASLSRQLEERLTRNESERQSLAKELSELRRDAHNNDDNNNNNNNTSNINTNNNNYNPRLREPRAFEPTTDIRGLDVSLASSGGVARSLRAELDQSRQEEEALEKENSHLRSFLSEQGRSSAGLSALHCKLESHIERLQRHTEDLRNSLNTSGCGSSVARRAAATPSREASSWLLPASPQTTF</sequence>
<dbReference type="OrthoDB" id="434866at2759"/>
<dbReference type="AlphaFoldDB" id="A0A813E3C2"/>
<feature type="non-terminal residue" evidence="3">
    <location>
        <position position="1"/>
    </location>
</feature>
<feature type="compositionally biased region" description="Low complexity" evidence="2">
    <location>
        <begin position="581"/>
        <end position="600"/>
    </location>
</feature>